<keyword evidence="6" id="KW-0406">Ion transport</keyword>
<dbReference type="GO" id="GO:0005768">
    <property type="term" value="C:endosome"/>
    <property type="evidence" value="ECO:0007669"/>
    <property type="project" value="TreeGrafter"/>
</dbReference>
<feature type="transmembrane region" description="Helical" evidence="9">
    <location>
        <begin position="486"/>
        <end position="504"/>
    </location>
</feature>
<evidence type="ECO:0000256" key="6">
    <source>
        <dbReference type="ARBA" id="ARBA00023065"/>
    </source>
</evidence>
<feature type="transmembrane region" description="Helical" evidence="9">
    <location>
        <begin position="455"/>
        <end position="474"/>
    </location>
</feature>
<feature type="transmembrane region" description="Helical" evidence="9">
    <location>
        <begin position="430"/>
        <end position="448"/>
    </location>
</feature>
<reference evidence="10 11" key="1">
    <citation type="submission" date="2017-12" db="EMBL/GenBank/DDBJ databases">
        <title>Genome Sequence of a Multidrug-Resistant Candida haemulonii Isolate from a Patient with Chronic Leg Ulcers in Israel.</title>
        <authorList>
            <person name="Chow N.A."/>
            <person name="Gade L."/>
            <person name="Batra D."/>
            <person name="Rowe L.A."/>
            <person name="Ben-Ami R."/>
            <person name="Loparev V.N."/>
            <person name="Litvintseva A.P."/>
        </authorList>
    </citation>
    <scope>NUCLEOTIDE SEQUENCE [LARGE SCALE GENOMIC DNA]</scope>
    <source>
        <strain evidence="10 11">B11899</strain>
    </source>
</reference>
<dbReference type="Pfam" id="PF07690">
    <property type="entry name" value="MFS_1"/>
    <property type="match status" value="1"/>
</dbReference>
<dbReference type="RefSeq" id="XP_025344364.1">
    <property type="nucleotide sequence ID" value="XM_025486814.1"/>
</dbReference>
<keyword evidence="11" id="KW-1185">Reference proteome</keyword>
<feature type="transmembrane region" description="Helical" evidence="9">
    <location>
        <begin position="143"/>
        <end position="161"/>
    </location>
</feature>
<evidence type="ECO:0000256" key="5">
    <source>
        <dbReference type="ARBA" id="ARBA00022989"/>
    </source>
</evidence>
<evidence type="ECO:0000256" key="8">
    <source>
        <dbReference type="SAM" id="MobiDB-lite"/>
    </source>
</evidence>
<feature type="transmembrane region" description="Helical" evidence="9">
    <location>
        <begin position="389"/>
        <end position="410"/>
    </location>
</feature>
<feature type="compositionally biased region" description="Polar residues" evidence="8">
    <location>
        <begin position="8"/>
        <end position="18"/>
    </location>
</feature>
<evidence type="ECO:0000256" key="2">
    <source>
        <dbReference type="ARBA" id="ARBA00008335"/>
    </source>
</evidence>
<dbReference type="GO" id="GO:0005886">
    <property type="term" value="C:plasma membrane"/>
    <property type="evidence" value="ECO:0007669"/>
    <property type="project" value="TreeGrafter"/>
</dbReference>
<dbReference type="VEuPathDB" id="FungiDB:CXQ85_003161"/>
<keyword evidence="3" id="KW-0813">Transport</keyword>
<dbReference type="AlphaFoldDB" id="A0A2V1B076"/>
<evidence type="ECO:0000313" key="10">
    <source>
        <dbReference type="EMBL" id="PVH23424.1"/>
    </source>
</evidence>
<evidence type="ECO:0008006" key="12">
    <source>
        <dbReference type="Google" id="ProtNLM"/>
    </source>
</evidence>
<dbReference type="GO" id="GO:0005774">
    <property type="term" value="C:vacuolar membrane"/>
    <property type="evidence" value="ECO:0007669"/>
    <property type="project" value="TreeGrafter"/>
</dbReference>
<sequence length="675" mass="75469">MSEKIQPVPSSGRTSSTRSIEEKRDEKTYSKGSAELSRTTSSSSDASLDSKTIEKSFGVRKSETLVKQYDTNLLRGIYFFSIFIAMFVNTIEGNVTGVFIGFATDSYKQHSLMSTIDIIKKVIAAASLPAYARLSDIFGRVELFCLSLVFRTVGLIIMSQANDINRYAGGMVLYSLGSSGGRMLWQINLSDASSLRYRLLAIAILNLPAIINTWASGEIVDSLLDRYSWSFGIALWAFTFPLSCIPYLACSVHMRLKARKTEEWQTICAEEKASTVKLNEKMARYERELENGASPVWNYTKRTYACVYFWTKEAAWRVDFIGCILIIAMLGCLLVPLTLAGGVSKKWAEASTIVPLVIGFCLIPCFVFWEMKLATNPLIPFPLLRDRGIWAAFSIAILYTFISNMPNSYAFPVLYVGMNASKVVATRTPLLLHFVCALTLPAIGFVLSKVRRTKGFILFGIMVWFIAMGLFVHFRGDNDGLRGKYFRDGVAVGMCLLGFGQGFFNRLVSVSAQTCTNHEYMASVTAMFNAIYQIGASFGKCVSGAIWTQTMYDTIKKHMVDLGADPELAKDAYKAPYTFIETYKWGSTPRIAVVLAYAEVQKKLCIVGLCLCAPLLFFALFLRDHYLSDAQSLEEVDEEQQPTNADTKISKMVFTNDNDPIFNILRKGYNALKFW</sequence>
<feature type="transmembrane region" description="Helical" evidence="9">
    <location>
        <begin position="320"/>
        <end position="340"/>
    </location>
</feature>
<organism evidence="10 11">
    <name type="scientific">Candidozyma haemuli</name>
    <dbReference type="NCBI Taxonomy" id="45357"/>
    <lineage>
        <taxon>Eukaryota</taxon>
        <taxon>Fungi</taxon>
        <taxon>Dikarya</taxon>
        <taxon>Ascomycota</taxon>
        <taxon>Saccharomycotina</taxon>
        <taxon>Pichiomycetes</taxon>
        <taxon>Metschnikowiaceae</taxon>
        <taxon>Candidozyma</taxon>
    </lineage>
</organism>
<accession>A0A2V1B076</accession>
<dbReference type="STRING" id="45357.A0A2V1B076"/>
<feature type="transmembrane region" description="Helical" evidence="9">
    <location>
        <begin position="197"/>
        <end position="215"/>
    </location>
</feature>
<evidence type="ECO:0000313" key="11">
    <source>
        <dbReference type="Proteomes" id="UP000244309"/>
    </source>
</evidence>
<feature type="transmembrane region" description="Helical" evidence="9">
    <location>
        <begin position="604"/>
        <end position="622"/>
    </location>
</feature>
<feature type="region of interest" description="Disordered" evidence="8">
    <location>
        <begin position="1"/>
        <end position="47"/>
    </location>
</feature>
<evidence type="ECO:0000256" key="1">
    <source>
        <dbReference type="ARBA" id="ARBA00004127"/>
    </source>
</evidence>
<feature type="transmembrane region" description="Helical" evidence="9">
    <location>
        <begin position="77"/>
        <end position="103"/>
    </location>
</feature>
<feature type="transmembrane region" description="Helical" evidence="9">
    <location>
        <begin position="227"/>
        <end position="250"/>
    </location>
</feature>
<dbReference type="GeneID" id="37008492"/>
<keyword evidence="4 9" id="KW-0812">Transmembrane</keyword>
<comment type="caution">
    <text evidence="10">The sequence shown here is derived from an EMBL/GenBank/DDBJ whole genome shotgun (WGS) entry which is preliminary data.</text>
</comment>
<name>A0A2V1B076_9ASCO</name>
<comment type="subcellular location">
    <subcellularLocation>
        <location evidence="1">Endomembrane system</location>
        <topology evidence="1">Multi-pass membrane protein</topology>
    </subcellularLocation>
</comment>
<gene>
    <name evidence="10" type="ORF">CXQ85_003161</name>
</gene>
<evidence type="ECO:0000256" key="7">
    <source>
        <dbReference type="ARBA" id="ARBA00023136"/>
    </source>
</evidence>
<proteinExistence type="inferred from homology"/>
<dbReference type="InterPro" id="IPR011701">
    <property type="entry name" value="MFS"/>
</dbReference>
<protein>
    <recommendedName>
        <fullName evidence="12">Major facilitator superfamily (MFS) profile domain-containing protein</fullName>
    </recommendedName>
</protein>
<keyword evidence="5 9" id="KW-1133">Transmembrane helix</keyword>
<dbReference type="PANTHER" id="PTHR23501:SF92">
    <property type="entry name" value="GLUTATHIONE EXCHANGER 1-RELATED"/>
    <property type="match status" value="1"/>
</dbReference>
<comment type="similarity">
    <text evidence="2">Belongs to the major facilitator superfamily.</text>
</comment>
<dbReference type="OrthoDB" id="2241241at2759"/>
<evidence type="ECO:0000256" key="3">
    <source>
        <dbReference type="ARBA" id="ARBA00022448"/>
    </source>
</evidence>
<evidence type="ECO:0000256" key="4">
    <source>
        <dbReference type="ARBA" id="ARBA00022692"/>
    </source>
</evidence>
<dbReference type="Gene3D" id="1.20.1250.20">
    <property type="entry name" value="MFS general substrate transporter like domains"/>
    <property type="match status" value="2"/>
</dbReference>
<dbReference type="SUPFAM" id="SSF103473">
    <property type="entry name" value="MFS general substrate transporter"/>
    <property type="match status" value="1"/>
</dbReference>
<dbReference type="GO" id="GO:0015343">
    <property type="term" value="F:siderophore-iron transmembrane transporter activity"/>
    <property type="evidence" value="ECO:0007669"/>
    <property type="project" value="TreeGrafter"/>
</dbReference>
<dbReference type="FunFam" id="1.20.1250.20:FF:000197">
    <property type="entry name" value="Siderophore iron transporter 1"/>
    <property type="match status" value="1"/>
</dbReference>
<evidence type="ECO:0000256" key="9">
    <source>
        <dbReference type="SAM" id="Phobius"/>
    </source>
</evidence>
<feature type="transmembrane region" description="Helical" evidence="9">
    <location>
        <begin position="352"/>
        <end position="369"/>
    </location>
</feature>
<dbReference type="Proteomes" id="UP000244309">
    <property type="component" value="Unassembled WGS sequence"/>
</dbReference>
<feature type="compositionally biased region" description="Low complexity" evidence="8">
    <location>
        <begin position="33"/>
        <end position="47"/>
    </location>
</feature>
<keyword evidence="7 9" id="KW-0472">Membrane</keyword>
<dbReference type="EMBL" id="PKFO01000010">
    <property type="protein sequence ID" value="PVH23424.1"/>
    <property type="molecule type" value="Genomic_DNA"/>
</dbReference>
<dbReference type="InterPro" id="IPR036259">
    <property type="entry name" value="MFS_trans_sf"/>
</dbReference>
<dbReference type="PANTHER" id="PTHR23501">
    <property type="entry name" value="MAJOR FACILITATOR SUPERFAMILY"/>
    <property type="match status" value="1"/>
</dbReference>
<feature type="compositionally biased region" description="Basic and acidic residues" evidence="8">
    <location>
        <begin position="19"/>
        <end position="29"/>
    </location>
</feature>